<name>A0A0E9QBL5_ANGAN</name>
<dbReference type="EMBL" id="GBXM01094670">
    <property type="protein sequence ID" value="JAH13907.1"/>
    <property type="molecule type" value="Transcribed_RNA"/>
</dbReference>
<sequence>MYLHFKKKRKYFFQFSFLTKSYFFYYHLFHKLLCWCYKFIGCVMSYCVEIN</sequence>
<evidence type="ECO:0000313" key="1">
    <source>
        <dbReference type="EMBL" id="JAH13907.1"/>
    </source>
</evidence>
<reference evidence="1" key="2">
    <citation type="journal article" date="2015" name="Fish Shellfish Immunol.">
        <title>Early steps in the European eel (Anguilla anguilla)-Vibrio vulnificus interaction in the gills: Role of the RtxA13 toxin.</title>
        <authorList>
            <person name="Callol A."/>
            <person name="Pajuelo D."/>
            <person name="Ebbesson L."/>
            <person name="Teles M."/>
            <person name="MacKenzie S."/>
            <person name="Amaro C."/>
        </authorList>
    </citation>
    <scope>NUCLEOTIDE SEQUENCE</scope>
</reference>
<accession>A0A0E9QBL5</accession>
<dbReference type="AlphaFoldDB" id="A0A0E9QBL5"/>
<organism evidence="1">
    <name type="scientific">Anguilla anguilla</name>
    <name type="common">European freshwater eel</name>
    <name type="synonym">Muraena anguilla</name>
    <dbReference type="NCBI Taxonomy" id="7936"/>
    <lineage>
        <taxon>Eukaryota</taxon>
        <taxon>Metazoa</taxon>
        <taxon>Chordata</taxon>
        <taxon>Craniata</taxon>
        <taxon>Vertebrata</taxon>
        <taxon>Euteleostomi</taxon>
        <taxon>Actinopterygii</taxon>
        <taxon>Neopterygii</taxon>
        <taxon>Teleostei</taxon>
        <taxon>Anguilliformes</taxon>
        <taxon>Anguillidae</taxon>
        <taxon>Anguilla</taxon>
    </lineage>
</organism>
<protein>
    <submittedName>
        <fullName evidence="1">Uncharacterized protein</fullName>
    </submittedName>
</protein>
<proteinExistence type="predicted"/>
<reference evidence="1" key="1">
    <citation type="submission" date="2014-11" db="EMBL/GenBank/DDBJ databases">
        <authorList>
            <person name="Amaro Gonzalez C."/>
        </authorList>
    </citation>
    <scope>NUCLEOTIDE SEQUENCE</scope>
</reference>